<dbReference type="PANTHER" id="PTHR43377">
    <property type="entry name" value="BILIVERDIN REDUCTASE A"/>
    <property type="match status" value="1"/>
</dbReference>
<dbReference type="Gene3D" id="3.40.50.720">
    <property type="entry name" value="NAD(P)-binding Rossmann-like Domain"/>
    <property type="match status" value="1"/>
</dbReference>
<evidence type="ECO:0000313" key="3">
    <source>
        <dbReference type="EMBL" id="VAW16100.1"/>
    </source>
</evidence>
<dbReference type="PANTHER" id="PTHR43377:SF1">
    <property type="entry name" value="BILIVERDIN REDUCTASE A"/>
    <property type="match status" value="1"/>
</dbReference>
<reference evidence="3" key="1">
    <citation type="submission" date="2018-06" db="EMBL/GenBank/DDBJ databases">
        <authorList>
            <person name="Zhirakovskaya E."/>
        </authorList>
    </citation>
    <scope>NUCLEOTIDE SEQUENCE</scope>
</reference>
<dbReference type="GO" id="GO:0000166">
    <property type="term" value="F:nucleotide binding"/>
    <property type="evidence" value="ECO:0007669"/>
    <property type="project" value="InterPro"/>
</dbReference>
<dbReference type="AlphaFoldDB" id="A0A3B0TGZ0"/>
<accession>A0A3B0TGZ0</accession>
<dbReference type="Pfam" id="PF01408">
    <property type="entry name" value="GFO_IDH_MocA"/>
    <property type="match status" value="1"/>
</dbReference>
<protein>
    <submittedName>
        <fullName evidence="3">Uncharacterized protein</fullName>
    </submittedName>
</protein>
<dbReference type="InterPro" id="IPR055170">
    <property type="entry name" value="GFO_IDH_MocA-like_dom"/>
</dbReference>
<dbReference type="SUPFAM" id="SSF51735">
    <property type="entry name" value="NAD(P)-binding Rossmann-fold domains"/>
    <property type="match status" value="1"/>
</dbReference>
<feature type="domain" description="GFO/IDH/MocA-like oxidoreductase" evidence="2">
    <location>
        <begin position="143"/>
        <end position="213"/>
    </location>
</feature>
<sequence>MKKVAVVGFGFMGMTHTLNILKNEDLQLVAIVDKNTQSIKKNLQSKSGNFSTGDIDPEIIDSIHKYRDLTDCLQEEELDAVFICVHTDLHFELAKEALSHGKHVLLEKPMCLDLRQGEELINLVKEKRLILMVAHVVRFMPPYQKLKQWIDSKEFGGLRFLSLSRFSGLPAWGQWKEKQADFGSSGGALFDLLIHDIDFVNYALGRPGSIKSNYLPGALSKHDYINALWSYPQHNIDVKVEGGNIFHSNFPFQAGFMAQFEQASVLYTTFQSEIIQISTNNELREIPAGDAGEGFYNEVAYFALCINNNQQPLECMPGSSLESIRLCYNHLEAI</sequence>
<dbReference type="Gene3D" id="3.30.360.10">
    <property type="entry name" value="Dihydrodipicolinate Reductase, domain 2"/>
    <property type="match status" value="1"/>
</dbReference>
<gene>
    <name evidence="3" type="ORF">MNBD_BACTEROID01-950</name>
</gene>
<proteinExistence type="predicted"/>
<dbReference type="EMBL" id="UOEP01000057">
    <property type="protein sequence ID" value="VAW16100.1"/>
    <property type="molecule type" value="Genomic_DNA"/>
</dbReference>
<dbReference type="Pfam" id="PF22725">
    <property type="entry name" value="GFO_IDH_MocA_C3"/>
    <property type="match status" value="1"/>
</dbReference>
<evidence type="ECO:0000259" key="2">
    <source>
        <dbReference type="Pfam" id="PF22725"/>
    </source>
</evidence>
<name>A0A3B0TGZ0_9ZZZZ</name>
<dbReference type="InterPro" id="IPR036291">
    <property type="entry name" value="NAD(P)-bd_dom_sf"/>
</dbReference>
<dbReference type="InterPro" id="IPR051450">
    <property type="entry name" value="Gfo/Idh/MocA_Oxidoreductases"/>
</dbReference>
<dbReference type="InterPro" id="IPR000683">
    <property type="entry name" value="Gfo/Idh/MocA-like_OxRdtase_N"/>
</dbReference>
<dbReference type="SUPFAM" id="SSF55347">
    <property type="entry name" value="Glyceraldehyde-3-phosphate dehydrogenase-like, C-terminal domain"/>
    <property type="match status" value="1"/>
</dbReference>
<organism evidence="3">
    <name type="scientific">hydrothermal vent metagenome</name>
    <dbReference type="NCBI Taxonomy" id="652676"/>
    <lineage>
        <taxon>unclassified sequences</taxon>
        <taxon>metagenomes</taxon>
        <taxon>ecological metagenomes</taxon>
    </lineage>
</organism>
<evidence type="ECO:0000259" key="1">
    <source>
        <dbReference type="Pfam" id="PF01408"/>
    </source>
</evidence>
<feature type="domain" description="Gfo/Idh/MocA-like oxidoreductase N-terminal" evidence="1">
    <location>
        <begin position="3"/>
        <end position="135"/>
    </location>
</feature>